<gene>
    <name evidence="9" type="ORF">RD110_08875</name>
</gene>
<feature type="transmembrane region" description="Helical" evidence="6">
    <location>
        <begin position="368"/>
        <end position="389"/>
    </location>
</feature>
<name>A0A1P8JU64_9BURK</name>
<protein>
    <recommendedName>
        <fullName evidence="8">Histidine kinase domain-containing protein</fullName>
    </recommendedName>
</protein>
<feature type="transmembrane region" description="Helical" evidence="6">
    <location>
        <begin position="327"/>
        <end position="348"/>
    </location>
</feature>
<evidence type="ECO:0000256" key="5">
    <source>
        <dbReference type="SAM" id="MobiDB-lite"/>
    </source>
</evidence>
<dbReference type="SMART" id="SM00387">
    <property type="entry name" value="HATPase_c"/>
    <property type="match status" value="1"/>
</dbReference>
<dbReference type="OrthoDB" id="9147043at2"/>
<dbReference type="InterPro" id="IPR005467">
    <property type="entry name" value="His_kinase_dom"/>
</dbReference>
<dbReference type="PROSITE" id="PS50109">
    <property type="entry name" value="HIS_KIN"/>
    <property type="match status" value="1"/>
</dbReference>
<keyword evidence="10" id="KW-1185">Reference proteome</keyword>
<evidence type="ECO:0000256" key="3">
    <source>
        <dbReference type="ARBA" id="ARBA00023012"/>
    </source>
</evidence>
<keyword evidence="7" id="KW-0732">Signal</keyword>
<feature type="transmembrane region" description="Helical" evidence="6">
    <location>
        <begin position="299"/>
        <end position="320"/>
    </location>
</feature>
<dbReference type="Proteomes" id="UP000186609">
    <property type="component" value="Chromosome"/>
</dbReference>
<dbReference type="AlphaFoldDB" id="A0A1P8JU64"/>
<dbReference type="EMBL" id="CP019236">
    <property type="protein sequence ID" value="APW37292.1"/>
    <property type="molecule type" value="Genomic_DNA"/>
</dbReference>
<keyword evidence="1" id="KW-0808">Transferase</keyword>
<dbReference type="CDD" id="cd16917">
    <property type="entry name" value="HATPase_UhpB-NarQ-NarX-like"/>
    <property type="match status" value="1"/>
</dbReference>
<reference evidence="9 10" key="1">
    <citation type="submission" date="2017-01" db="EMBL/GenBank/DDBJ databases">
        <authorList>
            <person name="Mah S.A."/>
            <person name="Swanson W.J."/>
            <person name="Moy G.W."/>
            <person name="Vacquier V.D."/>
        </authorList>
    </citation>
    <scope>NUCLEOTIDE SEQUENCE [LARGE SCALE GENOMIC DNA]</scope>
    <source>
        <strain evidence="9 10">DCY110</strain>
    </source>
</reference>
<organism evidence="9 10">
    <name type="scientific">Rhodoferax koreensis</name>
    <dbReference type="NCBI Taxonomy" id="1842727"/>
    <lineage>
        <taxon>Bacteria</taxon>
        <taxon>Pseudomonadati</taxon>
        <taxon>Pseudomonadota</taxon>
        <taxon>Betaproteobacteria</taxon>
        <taxon>Burkholderiales</taxon>
        <taxon>Comamonadaceae</taxon>
        <taxon>Rhodoferax</taxon>
    </lineage>
</organism>
<evidence type="ECO:0000256" key="7">
    <source>
        <dbReference type="SAM" id="SignalP"/>
    </source>
</evidence>
<keyword evidence="2" id="KW-0418">Kinase</keyword>
<evidence type="ECO:0000256" key="1">
    <source>
        <dbReference type="ARBA" id="ARBA00022679"/>
    </source>
</evidence>
<evidence type="ECO:0000313" key="10">
    <source>
        <dbReference type="Proteomes" id="UP000186609"/>
    </source>
</evidence>
<feature type="coiled-coil region" evidence="4">
    <location>
        <begin position="388"/>
        <end position="419"/>
    </location>
</feature>
<feature type="transmembrane region" description="Helical" evidence="6">
    <location>
        <begin position="182"/>
        <end position="202"/>
    </location>
</feature>
<dbReference type="STRING" id="1842727.RD110_08875"/>
<proteinExistence type="predicted"/>
<dbReference type="InterPro" id="IPR008979">
    <property type="entry name" value="Galactose-bd-like_sf"/>
</dbReference>
<accession>A0A1P8JU64</accession>
<dbReference type="InterPro" id="IPR050482">
    <property type="entry name" value="Sensor_HK_TwoCompSys"/>
</dbReference>
<dbReference type="SUPFAM" id="SSF55874">
    <property type="entry name" value="ATPase domain of HSP90 chaperone/DNA topoisomerase II/histidine kinase"/>
    <property type="match status" value="1"/>
</dbReference>
<dbReference type="GO" id="GO:0016301">
    <property type="term" value="F:kinase activity"/>
    <property type="evidence" value="ECO:0007669"/>
    <property type="project" value="UniProtKB-KW"/>
</dbReference>
<dbReference type="RefSeq" id="WP_076198667.1">
    <property type="nucleotide sequence ID" value="NZ_CP019236.1"/>
</dbReference>
<dbReference type="PANTHER" id="PTHR24421">
    <property type="entry name" value="NITRATE/NITRITE SENSOR PROTEIN NARX-RELATED"/>
    <property type="match status" value="1"/>
</dbReference>
<evidence type="ECO:0000256" key="4">
    <source>
        <dbReference type="SAM" id="Coils"/>
    </source>
</evidence>
<evidence type="ECO:0000313" key="9">
    <source>
        <dbReference type="EMBL" id="APW37292.1"/>
    </source>
</evidence>
<feature type="transmembrane region" description="Helical" evidence="6">
    <location>
        <begin position="209"/>
        <end position="229"/>
    </location>
</feature>
<evidence type="ECO:0000256" key="6">
    <source>
        <dbReference type="SAM" id="Phobius"/>
    </source>
</evidence>
<feature type="region of interest" description="Disordered" evidence="5">
    <location>
        <begin position="43"/>
        <end position="67"/>
    </location>
</feature>
<evidence type="ECO:0000259" key="8">
    <source>
        <dbReference type="PROSITE" id="PS50109"/>
    </source>
</evidence>
<dbReference type="Pfam" id="PF02518">
    <property type="entry name" value="HATPase_c"/>
    <property type="match status" value="1"/>
</dbReference>
<dbReference type="SUPFAM" id="SSF49785">
    <property type="entry name" value="Galactose-binding domain-like"/>
    <property type="match status" value="1"/>
</dbReference>
<keyword evidence="6" id="KW-0472">Membrane</keyword>
<dbReference type="GO" id="GO:0000160">
    <property type="term" value="P:phosphorelay signal transduction system"/>
    <property type="evidence" value="ECO:0007669"/>
    <property type="project" value="UniProtKB-KW"/>
</dbReference>
<dbReference type="InterPro" id="IPR036890">
    <property type="entry name" value="HATPase_C_sf"/>
</dbReference>
<dbReference type="Gene3D" id="2.60.120.260">
    <property type="entry name" value="Galactose-binding domain-like"/>
    <property type="match status" value="1"/>
</dbReference>
<feature type="domain" description="Histidine kinase" evidence="8">
    <location>
        <begin position="538"/>
        <end position="625"/>
    </location>
</feature>
<feature type="signal peptide" evidence="7">
    <location>
        <begin position="1"/>
        <end position="29"/>
    </location>
</feature>
<keyword evidence="6" id="KW-0812">Transmembrane</keyword>
<keyword evidence="6" id="KW-1133">Transmembrane helix</keyword>
<dbReference type="InterPro" id="IPR003594">
    <property type="entry name" value="HATPase_dom"/>
</dbReference>
<feature type="chain" id="PRO_5013021074" description="Histidine kinase domain-containing protein" evidence="7">
    <location>
        <begin position="30"/>
        <end position="634"/>
    </location>
</feature>
<sequence>MNRRGTAALALWCLLSVLVCALASAAARADVLEFTHMQRLDSDAATPPGSGDWRDAPLPDAQAAGGNPQPAWYRASFDVGDDGTRSTWAVYLPFLYEGAQVWVNGRFAGHVPESTPGVRVRWERPHLIVLPPSLLQAHGNQLALRAAATASGGVRHFPRLAVGPLAELQPRADRRTFWVRTMPQVTVVVCLLVAGFVLFIYWRRRSEELYGLFGLASALWGVRTLTFVIERMPSDSWQLWRITYLAATGGFIVVLALFSLRFAGFHRPVLERMLVAYWLAGPLWLWLAGGKLEVLVNQLWSAGLIPIGLSILGLSFWSLLRQRTVAAAVMPVTLMIAVLAGVHDYLIAWDAGALSRWWPQWAGQRIFLLHYGADLVLLGMGGLLTARFIEALSSLQAANRELADLNETLEQRVAERERHLAANFEAMGALQREHAAEQERQLIMREIHDGLGSRLFTSLLRVERGDMSDTQIADALRDCIADMRLALEVLAPDDDFQAALGNFLFRWQTLMLEARVQPAWAIDVPDSALQLSRQAALQLLRVAQEALTNVLKHARAKNVRIELRQRGPMLELEVADDGVGHARPEQGAGRGIGNMRARARQLGGDLDLRSGAGGTRVLLRLPVPGLAEAAVHPQ</sequence>
<feature type="transmembrane region" description="Helical" evidence="6">
    <location>
        <begin position="241"/>
        <end position="262"/>
    </location>
</feature>
<dbReference type="Gene3D" id="3.30.565.10">
    <property type="entry name" value="Histidine kinase-like ATPase, C-terminal domain"/>
    <property type="match status" value="1"/>
</dbReference>
<keyword evidence="3" id="KW-0902">Two-component regulatory system</keyword>
<feature type="transmembrane region" description="Helical" evidence="6">
    <location>
        <begin position="269"/>
        <end position="287"/>
    </location>
</feature>
<evidence type="ECO:0000256" key="2">
    <source>
        <dbReference type="ARBA" id="ARBA00022777"/>
    </source>
</evidence>
<dbReference type="KEGG" id="rhy:RD110_08875"/>
<keyword evidence="4" id="KW-0175">Coiled coil</keyword>